<protein>
    <submittedName>
        <fullName evidence="3">Tetratricopeptide repeat protein</fullName>
    </submittedName>
</protein>
<dbReference type="Proteomes" id="UP000267606">
    <property type="component" value="Unassembled WGS sequence"/>
</dbReference>
<evidence type="ECO:0000313" key="1">
    <source>
        <dbReference type="EMBL" id="VDP20974.1"/>
    </source>
</evidence>
<gene>
    <name evidence="1" type="ORF">OFLC_LOCUS15241</name>
</gene>
<dbReference type="InterPro" id="IPR036273">
    <property type="entry name" value="CRAL/TRIO_N_dom_sf"/>
</dbReference>
<name>A0A183I679_9BILA</name>
<evidence type="ECO:0000313" key="2">
    <source>
        <dbReference type="Proteomes" id="UP000267606"/>
    </source>
</evidence>
<organism evidence="3">
    <name type="scientific">Onchocerca flexuosa</name>
    <dbReference type="NCBI Taxonomy" id="387005"/>
    <lineage>
        <taxon>Eukaryota</taxon>
        <taxon>Metazoa</taxon>
        <taxon>Ecdysozoa</taxon>
        <taxon>Nematoda</taxon>
        <taxon>Chromadorea</taxon>
        <taxon>Rhabditida</taxon>
        <taxon>Spirurina</taxon>
        <taxon>Spiruromorpha</taxon>
        <taxon>Filarioidea</taxon>
        <taxon>Onchocercidae</taxon>
        <taxon>Onchocerca</taxon>
    </lineage>
</organism>
<accession>A0A183I679</accession>
<reference evidence="3" key="1">
    <citation type="submission" date="2016-06" db="UniProtKB">
        <authorList>
            <consortium name="WormBaseParasite"/>
        </authorList>
    </citation>
    <scope>IDENTIFICATION</scope>
</reference>
<proteinExistence type="predicted"/>
<dbReference type="WBParaSite" id="OFLC_0001525201-mRNA-1">
    <property type="protein sequence ID" value="OFLC_0001525201-mRNA-1"/>
    <property type="gene ID" value="OFLC_0001525201"/>
</dbReference>
<evidence type="ECO:0000313" key="3">
    <source>
        <dbReference type="WBParaSite" id="OFLC_0001525201-mRNA-1"/>
    </source>
</evidence>
<sequence>MYQEDRDSITNLSLSYDVEQFRKRMAPVLKKYPSYDTMFTLERWLRSYDNDIEEATKRMTRALQNLYALDAYRNYDSAESLNDFLHTINRAADYLPG</sequence>
<keyword evidence="2" id="KW-1185">Reference proteome</keyword>
<dbReference type="EMBL" id="UZAJ01041818">
    <property type="protein sequence ID" value="VDP20974.1"/>
    <property type="molecule type" value="Genomic_DNA"/>
</dbReference>
<dbReference type="InterPro" id="IPR036865">
    <property type="entry name" value="CRAL-TRIO_dom_sf"/>
</dbReference>
<dbReference type="Gene3D" id="3.40.525.10">
    <property type="entry name" value="CRAL-TRIO lipid binding domain"/>
    <property type="match status" value="1"/>
</dbReference>
<dbReference type="STRING" id="387005.A0A183I679"/>
<reference evidence="1 2" key="2">
    <citation type="submission" date="2018-11" db="EMBL/GenBank/DDBJ databases">
        <authorList>
            <consortium name="Pathogen Informatics"/>
        </authorList>
    </citation>
    <scope>NUCLEOTIDE SEQUENCE [LARGE SCALE GENOMIC DNA]</scope>
</reference>
<dbReference type="AlphaFoldDB" id="A0A183I679"/>
<dbReference type="SUPFAM" id="SSF46938">
    <property type="entry name" value="CRAL/TRIO N-terminal domain"/>
    <property type="match status" value="1"/>
</dbReference>